<protein>
    <submittedName>
        <fullName evidence="1">Uncharacterized protein</fullName>
    </submittedName>
</protein>
<evidence type="ECO:0000313" key="1">
    <source>
        <dbReference type="EMBL" id="KIY52080.1"/>
    </source>
</evidence>
<accession>A0A0D7AJP4</accession>
<organism evidence="1 2">
    <name type="scientific">Fistulina hepatica ATCC 64428</name>
    <dbReference type="NCBI Taxonomy" id="1128425"/>
    <lineage>
        <taxon>Eukaryota</taxon>
        <taxon>Fungi</taxon>
        <taxon>Dikarya</taxon>
        <taxon>Basidiomycota</taxon>
        <taxon>Agaricomycotina</taxon>
        <taxon>Agaricomycetes</taxon>
        <taxon>Agaricomycetidae</taxon>
        <taxon>Agaricales</taxon>
        <taxon>Fistulinaceae</taxon>
        <taxon>Fistulina</taxon>
    </lineage>
</organism>
<evidence type="ECO:0000313" key="2">
    <source>
        <dbReference type="Proteomes" id="UP000054144"/>
    </source>
</evidence>
<keyword evidence="2" id="KW-1185">Reference proteome</keyword>
<reference evidence="1 2" key="1">
    <citation type="journal article" date="2015" name="Fungal Genet. Biol.">
        <title>Evolution of novel wood decay mechanisms in Agaricales revealed by the genome sequences of Fistulina hepatica and Cylindrobasidium torrendii.</title>
        <authorList>
            <person name="Floudas D."/>
            <person name="Held B.W."/>
            <person name="Riley R."/>
            <person name="Nagy L.G."/>
            <person name="Koehler G."/>
            <person name="Ransdell A.S."/>
            <person name="Younus H."/>
            <person name="Chow J."/>
            <person name="Chiniquy J."/>
            <person name="Lipzen A."/>
            <person name="Tritt A."/>
            <person name="Sun H."/>
            <person name="Haridas S."/>
            <person name="LaButti K."/>
            <person name="Ohm R.A."/>
            <person name="Kues U."/>
            <person name="Blanchette R.A."/>
            <person name="Grigoriev I.V."/>
            <person name="Minto R.E."/>
            <person name="Hibbett D.S."/>
        </authorList>
    </citation>
    <scope>NUCLEOTIDE SEQUENCE [LARGE SCALE GENOMIC DNA]</scope>
    <source>
        <strain evidence="1 2">ATCC 64428</strain>
    </source>
</reference>
<dbReference type="EMBL" id="KN881646">
    <property type="protein sequence ID" value="KIY52080.1"/>
    <property type="molecule type" value="Genomic_DNA"/>
</dbReference>
<sequence>MFYANIFSFTERLSMGSCMMSPDANANFSVYASQSRVTLQWLSPRQCETTLIRCPRLDLQGEHGTDSASYPSTEGGATSIFLESPGAQEILNGGVASVRDEHPIFQTGSEGSLTSGISGASQFEDGFGFGSCAIKGLVGLEW</sequence>
<gene>
    <name evidence="1" type="ORF">FISHEDRAFT_70312</name>
</gene>
<proteinExistence type="predicted"/>
<dbReference type="Proteomes" id="UP000054144">
    <property type="component" value="Unassembled WGS sequence"/>
</dbReference>
<dbReference type="AlphaFoldDB" id="A0A0D7AJP4"/>
<name>A0A0D7AJP4_9AGAR</name>